<organism evidence="1 2">
    <name type="scientific">Hyalomma asiaticum</name>
    <name type="common">Tick</name>
    <dbReference type="NCBI Taxonomy" id="266040"/>
    <lineage>
        <taxon>Eukaryota</taxon>
        <taxon>Metazoa</taxon>
        <taxon>Ecdysozoa</taxon>
        <taxon>Arthropoda</taxon>
        <taxon>Chelicerata</taxon>
        <taxon>Arachnida</taxon>
        <taxon>Acari</taxon>
        <taxon>Parasitiformes</taxon>
        <taxon>Ixodida</taxon>
        <taxon>Ixodoidea</taxon>
        <taxon>Ixodidae</taxon>
        <taxon>Hyalomminae</taxon>
        <taxon>Hyalomma</taxon>
    </lineage>
</organism>
<dbReference type="Proteomes" id="UP000821845">
    <property type="component" value="Chromosome 4"/>
</dbReference>
<proteinExistence type="predicted"/>
<protein>
    <submittedName>
        <fullName evidence="1">Uncharacterized protein</fullName>
    </submittedName>
</protein>
<evidence type="ECO:0000313" key="2">
    <source>
        <dbReference type="Proteomes" id="UP000821845"/>
    </source>
</evidence>
<accession>A0ACB7SJ55</accession>
<keyword evidence="2" id="KW-1185">Reference proteome</keyword>
<gene>
    <name evidence="1" type="ORF">HPB50_020045</name>
</gene>
<dbReference type="EMBL" id="CM023484">
    <property type="protein sequence ID" value="KAH6934107.1"/>
    <property type="molecule type" value="Genomic_DNA"/>
</dbReference>
<evidence type="ECO:0000313" key="1">
    <source>
        <dbReference type="EMBL" id="KAH6934107.1"/>
    </source>
</evidence>
<reference evidence="1" key="1">
    <citation type="submission" date="2020-05" db="EMBL/GenBank/DDBJ databases">
        <title>Large-scale comparative analyses of tick genomes elucidate their genetic diversity and vector capacities.</title>
        <authorList>
            <person name="Jia N."/>
            <person name="Wang J."/>
            <person name="Shi W."/>
            <person name="Du L."/>
            <person name="Sun Y."/>
            <person name="Zhan W."/>
            <person name="Jiang J."/>
            <person name="Wang Q."/>
            <person name="Zhang B."/>
            <person name="Ji P."/>
            <person name="Sakyi L.B."/>
            <person name="Cui X."/>
            <person name="Yuan T."/>
            <person name="Jiang B."/>
            <person name="Yang W."/>
            <person name="Lam T.T.-Y."/>
            <person name="Chang Q."/>
            <person name="Ding S."/>
            <person name="Wang X."/>
            <person name="Zhu J."/>
            <person name="Ruan X."/>
            <person name="Zhao L."/>
            <person name="Wei J."/>
            <person name="Que T."/>
            <person name="Du C."/>
            <person name="Cheng J."/>
            <person name="Dai P."/>
            <person name="Han X."/>
            <person name="Huang E."/>
            <person name="Gao Y."/>
            <person name="Liu J."/>
            <person name="Shao H."/>
            <person name="Ye R."/>
            <person name="Li L."/>
            <person name="Wei W."/>
            <person name="Wang X."/>
            <person name="Wang C."/>
            <person name="Yang T."/>
            <person name="Huo Q."/>
            <person name="Li W."/>
            <person name="Guo W."/>
            <person name="Chen H."/>
            <person name="Zhou L."/>
            <person name="Ni X."/>
            <person name="Tian J."/>
            <person name="Zhou Y."/>
            <person name="Sheng Y."/>
            <person name="Liu T."/>
            <person name="Pan Y."/>
            <person name="Xia L."/>
            <person name="Li J."/>
            <person name="Zhao F."/>
            <person name="Cao W."/>
        </authorList>
    </citation>
    <scope>NUCLEOTIDE SEQUENCE</scope>
    <source>
        <strain evidence="1">Hyas-2018</strain>
    </source>
</reference>
<name>A0ACB7SJ55_HYAAI</name>
<sequence>MLLQAEAAGQVSVKQLKLALRIGDPVTVCRCHIYLAMSLLQRGYFRSCRRLLRQQYRFATSKEGLRDPKLVKMCEPTVPGTANKPSIPEWRIVELQGDLMTNDEGTAGRYIGDLHYTKGGIPVLLVGHHILYGKEQDVEKPFLVIEKSAEDGEPQATTKEYLVRGVVTKKVIFRSRPKPIVSNVPTKV</sequence>
<comment type="caution">
    <text evidence="1">The sequence shown here is derived from an EMBL/GenBank/DDBJ whole genome shotgun (WGS) entry which is preliminary data.</text>
</comment>